<dbReference type="InterPro" id="IPR000175">
    <property type="entry name" value="Na/ntran_symport"/>
</dbReference>
<dbReference type="PRINTS" id="PR00176">
    <property type="entry name" value="NANEUSMPORT"/>
</dbReference>
<proteinExistence type="inferred from homology"/>
<evidence type="ECO:0000256" key="1">
    <source>
        <dbReference type="ARBA" id="ARBA00004141"/>
    </source>
</evidence>
<name>A0A9D1QEV3_9BACT</name>
<keyword evidence="3 6" id="KW-0812">Transmembrane</keyword>
<accession>A0A9D1QEV3</accession>
<dbReference type="PROSITE" id="PS50267">
    <property type="entry name" value="NA_NEUROTRAN_SYMP_3"/>
    <property type="match status" value="1"/>
</dbReference>
<feature type="transmembrane region" description="Helical" evidence="7">
    <location>
        <begin position="300"/>
        <end position="322"/>
    </location>
</feature>
<keyword evidence="4 7" id="KW-1133">Transmembrane helix</keyword>
<dbReference type="PROSITE" id="PS00610">
    <property type="entry name" value="NA_NEUROTRAN_SYMP_1"/>
    <property type="match status" value="1"/>
</dbReference>
<comment type="caution">
    <text evidence="8">The sequence shown here is derived from an EMBL/GenBank/DDBJ whole genome shotgun (WGS) entry which is preliminary data.</text>
</comment>
<dbReference type="GO" id="GO:0016020">
    <property type="term" value="C:membrane"/>
    <property type="evidence" value="ECO:0007669"/>
    <property type="project" value="UniProtKB-SubCell"/>
</dbReference>
<dbReference type="Pfam" id="PF00209">
    <property type="entry name" value="SNF"/>
    <property type="match status" value="2"/>
</dbReference>
<dbReference type="CDD" id="cd10336">
    <property type="entry name" value="SLC6sbd_Tyt1-Like"/>
    <property type="match status" value="1"/>
</dbReference>
<sequence length="451" mass="49685">MKPEQRGAFSSSFGTMMAVVGSAVGLGNIWRFPYLAGMNGGAAFLLLYVFLVLLVGLPLILSEFIIGRATHRGAVGSFKQLAPKSKWYLVGYMGVVAGFCILGFYSVIAGWSVRFLYDAVINANVGQSYDEIAASFNAFKNTGWQPALLAAGFLAFTAFVVLKGVEKGVERWNKILMPLLILILLVLCVNSFTLDGFRDGMSFLFKPDFSKITANTVLDALGQVFFTLSLGMGVMITYSSYVVKPENMLRSKGIVTLIDTSIAIISGIAIFPAVFTFGISPTQGPDLIFLTLPNVFGQMAGGQYVGILFFSLITIAALTSMVSIFEMMTNYMMEELKMSRRRAVVWLFVTLSLIAALCALSQVEGSRLMIGRYNIFDFLDMLSSNYLMTLGGLMVVIFTGWRISEKRLRRVFTTNGMYNNRIFPVFRFVIRFVSPIAVAIIFLSKIGFIKG</sequence>
<dbReference type="SUPFAM" id="SSF161070">
    <property type="entry name" value="SNF-like"/>
    <property type="match status" value="1"/>
</dbReference>
<feature type="transmembrane region" description="Helical" evidence="7">
    <location>
        <begin position="383"/>
        <end position="404"/>
    </location>
</feature>
<dbReference type="NCBIfam" id="NF037979">
    <property type="entry name" value="Na_transp"/>
    <property type="match status" value="1"/>
</dbReference>
<comment type="subcellular location">
    <subcellularLocation>
        <location evidence="1">Membrane</location>
        <topology evidence="1">Multi-pass membrane protein</topology>
    </subcellularLocation>
</comment>
<feature type="transmembrane region" description="Helical" evidence="7">
    <location>
        <begin position="220"/>
        <end position="243"/>
    </location>
</feature>
<evidence type="ECO:0000256" key="5">
    <source>
        <dbReference type="ARBA" id="ARBA00023136"/>
    </source>
</evidence>
<dbReference type="Proteomes" id="UP000823926">
    <property type="component" value="Unassembled WGS sequence"/>
</dbReference>
<dbReference type="GO" id="GO:0015293">
    <property type="term" value="F:symporter activity"/>
    <property type="evidence" value="ECO:0007669"/>
    <property type="project" value="UniProtKB-KW"/>
</dbReference>
<evidence type="ECO:0000256" key="7">
    <source>
        <dbReference type="SAM" id="Phobius"/>
    </source>
</evidence>
<feature type="transmembrane region" description="Helical" evidence="7">
    <location>
        <begin position="425"/>
        <end position="448"/>
    </location>
</feature>
<feature type="transmembrane region" description="Helical" evidence="7">
    <location>
        <begin position="255"/>
        <end position="280"/>
    </location>
</feature>
<reference evidence="8" key="2">
    <citation type="submission" date="2021-04" db="EMBL/GenBank/DDBJ databases">
        <authorList>
            <person name="Gilroy R."/>
        </authorList>
    </citation>
    <scope>NUCLEOTIDE SEQUENCE</scope>
    <source>
        <strain evidence="8">ChiBcec15-1070</strain>
    </source>
</reference>
<organism evidence="8 9">
    <name type="scientific">Candidatus Rikenella faecigallinarum</name>
    <dbReference type="NCBI Taxonomy" id="2838745"/>
    <lineage>
        <taxon>Bacteria</taxon>
        <taxon>Pseudomonadati</taxon>
        <taxon>Bacteroidota</taxon>
        <taxon>Bacteroidia</taxon>
        <taxon>Bacteroidales</taxon>
        <taxon>Rikenellaceae</taxon>
        <taxon>Rikenella</taxon>
    </lineage>
</organism>
<dbReference type="InterPro" id="IPR047218">
    <property type="entry name" value="YocR/YhdH-like"/>
</dbReference>
<feature type="transmembrane region" description="Helical" evidence="7">
    <location>
        <begin position="144"/>
        <end position="163"/>
    </location>
</feature>
<dbReference type="PANTHER" id="PTHR42948">
    <property type="entry name" value="TRANSPORTER"/>
    <property type="match status" value="1"/>
</dbReference>
<gene>
    <name evidence="8" type="ORF">H9888_04520</name>
</gene>
<protein>
    <recommendedName>
        <fullName evidence="6">Transporter</fullName>
    </recommendedName>
</protein>
<feature type="transmembrane region" description="Helical" evidence="7">
    <location>
        <begin position="343"/>
        <end position="363"/>
    </location>
</feature>
<feature type="transmembrane region" description="Helical" evidence="7">
    <location>
        <begin position="12"/>
        <end position="30"/>
    </location>
</feature>
<evidence type="ECO:0000256" key="3">
    <source>
        <dbReference type="ARBA" id="ARBA00022692"/>
    </source>
</evidence>
<dbReference type="AlphaFoldDB" id="A0A9D1QEV3"/>
<keyword evidence="6" id="KW-0769">Symport</keyword>
<reference evidence="8" key="1">
    <citation type="journal article" date="2021" name="PeerJ">
        <title>Extensive microbial diversity within the chicken gut microbiome revealed by metagenomics and culture.</title>
        <authorList>
            <person name="Gilroy R."/>
            <person name="Ravi A."/>
            <person name="Getino M."/>
            <person name="Pursley I."/>
            <person name="Horton D.L."/>
            <person name="Alikhan N.F."/>
            <person name="Baker D."/>
            <person name="Gharbi K."/>
            <person name="Hall N."/>
            <person name="Watson M."/>
            <person name="Adriaenssens E.M."/>
            <person name="Foster-Nyarko E."/>
            <person name="Jarju S."/>
            <person name="Secka A."/>
            <person name="Antonio M."/>
            <person name="Oren A."/>
            <person name="Chaudhuri R.R."/>
            <person name="La Ragione R."/>
            <person name="Hildebrand F."/>
            <person name="Pallen M.J."/>
        </authorList>
    </citation>
    <scope>NUCLEOTIDE SEQUENCE</scope>
    <source>
        <strain evidence="8">ChiBcec15-1070</strain>
    </source>
</reference>
<evidence type="ECO:0000313" key="8">
    <source>
        <dbReference type="EMBL" id="HIW10751.1"/>
    </source>
</evidence>
<keyword evidence="2 6" id="KW-0813">Transport</keyword>
<dbReference type="PANTHER" id="PTHR42948:SF1">
    <property type="entry name" value="TRANSPORTER"/>
    <property type="match status" value="1"/>
</dbReference>
<comment type="similarity">
    <text evidence="6">Belongs to the sodium:neurotransmitter symporter (SNF) (TC 2.A.22) family.</text>
</comment>
<keyword evidence="5 7" id="KW-0472">Membrane</keyword>
<feature type="transmembrane region" description="Helical" evidence="7">
    <location>
        <begin position="42"/>
        <end position="66"/>
    </location>
</feature>
<evidence type="ECO:0000256" key="4">
    <source>
        <dbReference type="ARBA" id="ARBA00022989"/>
    </source>
</evidence>
<evidence type="ECO:0000256" key="6">
    <source>
        <dbReference type="RuleBase" id="RU003732"/>
    </source>
</evidence>
<feature type="transmembrane region" description="Helical" evidence="7">
    <location>
        <begin position="87"/>
        <end position="108"/>
    </location>
</feature>
<dbReference type="InterPro" id="IPR037272">
    <property type="entry name" value="SNS_sf"/>
</dbReference>
<feature type="transmembrane region" description="Helical" evidence="7">
    <location>
        <begin position="175"/>
        <end position="194"/>
    </location>
</feature>
<evidence type="ECO:0000256" key="2">
    <source>
        <dbReference type="ARBA" id="ARBA00022448"/>
    </source>
</evidence>
<evidence type="ECO:0000313" key="9">
    <source>
        <dbReference type="Proteomes" id="UP000823926"/>
    </source>
</evidence>
<dbReference type="EMBL" id="DXHL01000021">
    <property type="protein sequence ID" value="HIW10751.1"/>
    <property type="molecule type" value="Genomic_DNA"/>
</dbReference>